<keyword evidence="3" id="KW-0677">Repeat</keyword>
<evidence type="ECO:0000256" key="3">
    <source>
        <dbReference type="ARBA" id="ARBA00022737"/>
    </source>
</evidence>
<proteinExistence type="inferred from homology"/>
<dbReference type="OMA" id="LVCCMYD"/>
<dbReference type="HOGENOM" id="CLU_036100_2_0_1"/>
<keyword evidence="2" id="KW-0853">WD repeat</keyword>
<evidence type="ECO:0000256" key="4">
    <source>
        <dbReference type="ARBA" id="ARBA00038092"/>
    </source>
</evidence>
<protein>
    <recommendedName>
        <fullName evidence="5">methylated diphthine methylhydrolase</fullName>
        <ecNumber evidence="5">3.1.1.97</ecNumber>
    </recommendedName>
</protein>
<dbReference type="eggNOG" id="KOG0280">
    <property type="taxonomic scope" value="Eukaryota"/>
</dbReference>
<dbReference type="PANTHER" id="PTHR46042:SF1">
    <property type="entry name" value="DIPHTHINE METHYLTRANSFERASE"/>
    <property type="match status" value="1"/>
</dbReference>
<dbReference type="GO" id="GO:0005737">
    <property type="term" value="C:cytoplasm"/>
    <property type="evidence" value="ECO:0007669"/>
    <property type="project" value="TreeGrafter"/>
</dbReference>
<comment type="pathway">
    <text evidence="1">Protein modification; peptidyl-diphthamide biosynthesis.</text>
</comment>
<evidence type="ECO:0000256" key="1">
    <source>
        <dbReference type="ARBA" id="ARBA00005156"/>
    </source>
</evidence>
<dbReference type="KEGG" id="kla:KLLA0_F06688g"/>
<dbReference type="EC" id="3.1.1.97" evidence="5"/>
<dbReference type="AlphaFoldDB" id="Q6CL06"/>
<dbReference type="Proteomes" id="UP000000598">
    <property type="component" value="Chromosome F"/>
</dbReference>
<evidence type="ECO:0000256" key="2">
    <source>
        <dbReference type="ARBA" id="ARBA00022574"/>
    </source>
</evidence>
<dbReference type="InParanoid" id="Q6CL06"/>
<evidence type="ECO:0000313" key="8">
    <source>
        <dbReference type="Proteomes" id="UP000000598"/>
    </source>
</evidence>
<dbReference type="FunCoup" id="Q6CL06">
    <property type="interactions" value="131"/>
</dbReference>
<dbReference type="InterPro" id="IPR015943">
    <property type="entry name" value="WD40/YVTN_repeat-like_dom_sf"/>
</dbReference>
<dbReference type="EMBL" id="CR382126">
    <property type="protein sequence ID" value="CAG98091.1"/>
    <property type="molecule type" value="Genomic_DNA"/>
</dbReference>
<dbReference type="GO" id="GO:0061685">
    <property type="term" value="F:diphthine methylesterase activity"/>
    <property type="evidence" value="ECO:0007669"/>
    <property type="project" value="UniProtKB-EC"/>
</dbReference>
<dbReference type="InterPro" id="IPR052415">
    <property type="entry name" value="Diphthine_MTase"/>
</dbReference>
<reference evidence="7 8" key="1">
    <citation type="journal article" date="2004" name="Nature">
        <title>Genome evolution in yeasts.</title>
        <authorList>
            <consortium name="Genolevures"/>
            <person name="Dujon B."/>
            <person name="Sherman D."/>
            <person name="Fischer G."/>
            <person name="Durrens P."/>
            <person name="Casaregola S."/>
            <person name="Lafontaine I."/>
            <person name="de Montigny J."/>
            <person name="Marck C."/>
            <person name="Neuveglise C."/>
            <person name="Talla E."/>
            <person name="Goffard N."/>
            <person name="Frangeul L."/>
            <person name="Aigle M."/>
            <person name="Anthouard V."/>
            <person name="Babour A."/>
            <person name="Barbe V."/>
            <person name="Barnay S."/>
            <person name="Blanchin S."/>
            <person name="Beckerich J.M."/>
            <person name="Beyne E."/>
            <person name="Bleykasten C."/>
            <person name="Boisrame A."/>
            <person name="Boyer J."/>
            <person name="Cattolico L."/>
            <person name="Confanioleri F."/>
            <person name="de Daruvar A."/>
            <person name="Despons L."/>
            <person name="Fabre E."/>
            <person name="Fairhead C."/>
            <person name="Ferry-Dumazet H."/>
            <person name="Groppi A."/>
            <person name="Hantraye F."/>
            <person name="Hennequin C."/>
            <person name="Jauniaux N."/>
            <person name="Joyet P."/>
            <person name="Kachouri R."/>
            <person name="Kerrest A."/>
            <person name="Koszul R."/>
            <person name="Lemaire M."/>
            <person name="Lesur I."/>
            <person name="Ma L."/>
            <person name="Muller H."/>
            <person name="Nicaud J.M."/>
            <person name="Nikolski M."/>
            <person name="Oztas S."/>
            <person name="Ozier-Kalogeropoulos O."/>
            <person name="Pellenz S."/>
            <person name="Potier S."/>
            <person name="Richard G.F."/>
            <person name="Straub M.L."/>
            <person name="Suleau A."/>
            <person name="Swennene D."/>
            <person name="Tekaia F."/>
            <person name="Wesolowski-Louvel M."/>
            <person name="Westhof E."/>
            <person name="Wirth B."/>
            <person name="Zeniou-Meyer M."/>
            <person name="Zivanovic I."/>
            <person name="Bolotin-Fukuhara M."/>
            <person name="Thierry A."/>
            <person name="Bouchier C."/>
            <person name="Caudron B."/>
            <person name="Scarpelli C."/>
            <person name="Gaillardin C."/>
            <person name="Weissenbach J."/>
            <person name="Wincker P."/>
            <person name="Souciet J.L."/>
        </authorList>
    </citation>
    <scope>NUCLEOTIDE SEQUENCE [LARGE SCALE GENOMIC DNA]</scope>
    <source>
        <strain evidence="8">ATCC 8585 / CBS 2359 / DSM 70799 / NBRC 1267 / NRRL Y-1140 / WM37</strain>
    </source>
</reference>
<gene>
    <name evidence="7" type="ORF">KLLA0_F06688g</name>
</gene>
<organism evidence="7 8">
    <name type="scientific">Kluyveromyces lactis (strain ATCC 8585 / CBS 2359 / DSM 70799 / NBRC 1267 / NRRL Y-1140 / WM37)</name>
    <name type="common">Yeast</name>
    <name type="synonym">Candida sphaerica</name>
    <dbReference type="NCBI Taxonomy" id="284590"/>
    <lineage>
        <taxon>Eukaryota</taxon>
        <taxon>Fungi</taxon>
        <taxon>Dikarya</taxon>
        <taxon>Ascomycota</taxon>
        <taxon>Saccharomycotina</taxon>
        <taxon>Saccharomycetes</taxon>
        <taxon>Saccharomycetales</taxon>
        <taxon>Saccharomycetaceae</taxon>
        <taxon>Kluyveromyces</taxon>
    </lineage>
</organism>
<evidence type="ECO:0000256" key="5">
    <source>
        <dbReference type="ARBA" id="ARBA00039131"/>
    </source>
</evidence>
<evidence type="ECO:0000256" key="6">
    <source>
        <dbReference type="ARBA" id="ARBA00047551"/>
    </source>
</evidence>
<dbReference type="Gene3D" id="2.130.10.10">
    <property type="entry name" value="YVTN repeat-like/Quinoprotein amine dehydrogenase"/>
    <property type="match status" value="1"/>
</dbReference>
<dbReference type="SMART" id="SM00320">
    <property type="entry name" value="WD40"/>
    <property type="match status" value="4"/>
</dbReference>
<dbReference type="GO" id="GO:0017183">
    <property type="term" value="P:protein histidyl modification to diphthamide"/>
    <property type="evidence" value="ECO:0007669"/>
    <property type="project" value="TreeGrafter"/>
</dbReference>
<accession>Q6CL06</accession>
<dbReference type="PaxDb" id="284590-Q6CL06"/>
<evidence type="ECO:0000313" key="7">
    <source>
        <dbReference type="EMBL" id="CAG98091.1"/>
    </source>
</evidence>
<dbReference type="InterPro" id="IPR001680">
    <property type="entry name" value="WD40_rpt"/>
</dbReference>
<dbReference type="PANTHER" id="PTHR46042">
    <property type="entry name" value="DIPHTHINE METHYLTRANSFERASE"/>
    <property type="match status" value="1"/>
</dbReference>
<sequence>MAQQSLQKHPHDEDAEYDSNIGIAYHLRGATKLEVKSFCRMEETAADKRVTTRLPPCCLCILREKFIIVGTYLLHKDSGNRTGSIEVYDKELNLLSSIKTYGAILDLKLNPFDDTLLATAHSTGNMILWTISVDDDNSSIDIKLLNNLQVFDPTCLITSLQFSPLLDNLVLLTTTNGDFATVDIIHGEICFIEEVEPSYFDSSTINYIEVPNADIKVINVQNDHEQIFHFKHSLECWTGEFGCLAPLKDVVFTGGDDSAIAAHDLNSGKKIWSNSKIHQAGVTAIKAARETFRGNKPTSLITGSYDDHIRSFDLRMLSETTIYPGTDVPVVNKWEDNLQGGVWRFSEAPTNDGLSNNRLMVCCMYNGAKVVNVQNDHFVTEQFIKEGHESMCYGGDWSKETVATCSFYDKSLQLWKSPN</sequence>
<comment type="similarity">
    <text evidence="4">Belongs to the DPH7 family.</text>
</comment>
<comment type="catalytic activity">
    <reaction evidence="6">
        <text>diphthine methyl ester-[translation elongation factor 2] + H2O = diphthine-[translation elongation factor 2] + methanol + H(+)</text>
        <dbReference type="Rhea" id="RHEA:42656"/>
        <dbReference type="Rhea" id="RHEA-COMP:10172"/>
        <dbReference type="Rhea" id="RHEA-COMP:10173"/>
        <dbReference type="ChEBI" id="CHEBI:15377"/>
        <dbReference type="ChEBI" id="CHEBI:15378"/>
        <dbReference type="ChEBI" id="CHEBI:17790"/>
        <dbReference type="ChEBI" id="CHEBI:79005"/>
        <dbReference type="ChEBI" id="CHEBI:82696"/>
        <dbReference type="EC" id="3.1.1.97"/>
    </reaction>
</comment>
<dbReference type="SUPFAM" id="SSF101908">
    <property type="entry name" value="Putative isomerase YbhE"/>
    <property type="match status" value="1"/>
</dbReference>
<name>Q6CL06_KLULA</name>
<dbReference type="STRING" id="284590.Q6CL06"/>
<keyword evidence="8" id="KW-1185">Reference proteome</keyword>